<sequence>MAYGIWMESAVFSAFHRYFLYLGSRGFSLLKWRSSSACLLWTISGQVFNIIFKKILKKLSVYQIGQNFHKPSEPVEIPQHKLSLWPGFALSVSHFERRLLFGADVSYKVLQNETVLEFMTDLCCKIGLAGQATSDFQLMKAVAEETHFSSLGQQQRLARLTDDIQRNKDARFELETWGLHFGSQMSLTGWFVPSEKILMQDHRTTTNIADCLKVFMTGALKEWYKHNHDLLAWIIAYCDRVGDGQLKAVIEYEVPQLLSSVAESGSKTSSRLSVIVDRKKCLPLFFTEMNCTVQNALVGTVVESEAMCPEWYDFYLITQAACRGTVSPTHYNVIYYDNGLKPDHIQRLIFKLCCLYYNWQGLISIPAPCQYAHKLTYLVAQTIHKEPNLELANYLFYL</sequence>
<proteinExistence type="predicted"/>
<dbReference type="InterPro" id="IPR003165">
    <property type="entry name" value="Piwi"/>
</dbReference>
<dbReference type="PANTHER" id="PTHR22891">
    <property type="entry name" value="EUKARYOTIC TRANSLATION INITIATION FACTOR 2C"/>
    <property type="match status" value="1"/>
</dbReference>
<organism evidence="2 3">
    <name type="scientific">Heterocephalus glaber</name>
    <name type="common">Naked mole rat</name>
    <dbReference type="NCBI Taxonomy" id="10181"/>
    <lineage>
        <taxon>Eukaryota</taxon>
        <taxon>Metazoa</taxon>
        <taxon>Chordata</taxon>
        <taxon>Craniata</taxon>
        <taxon>Vertebrata</taxon>
        <taxon>Euteleostomi</taxon>
        <taxon>Mammalia</taxon>
        <taxon>Eutheria</taxon>
        <taxon>Euarchontoglires</taxon>
        <taxon>Glires</taxon>
        <taxon>Rodentia</taxon>
        <taxon>Hystricomorpha</taxon>
        <taxon>Bathyergidae</taxon>
        <taxon>Heterocephalus</taxon>
    </lineage>
</organism>
<dbReference type="SUPFAM" id="SSF53098">
    <property type="entry name" value="Ribonuclease H-like"/>
    <property type="match status" value="1"/>
</dbReference>
<feature type="domain" description="Piwi" evidence="1">
    <location>
        <begin position="234"/>
        <end position="384"/>
    </location>
</feature>
<dbReference type="SUPFAM" id="SSF101690">
    <property type="entry name" value="PAZ domain"/>
    <property type="match status" value="1"/>
</dbReference>
<dbReference type="Proteomes" id="UP000006813">
    <property type="component" value="Unassembled WGS sequence"/>
</dbReference>
<dbReference type="GO" id="GO:0003676">
    <property type="term" value="F:nucleic acid binding"/>
    <property type="evidence" value="ECO:0007669"/>
    <property type="project" value="InterPro"/>
</dbReference>
<evidence type="ECO:0000313" key="3">
    <source>
        <dbReference type="Proteomes" id="UP000006813"/>
    </source>
</evidence>
<dbReference type="InterPro" id="IPR036397">
    <property type="entry name" value="RNaseH_sf"/>
</dbReference>
<evidence type="ECO:0000313" key="2">
    <source>
        <dbReference type="EMBL" id="EHB16194.1"/>
    </source>
</evidence>
<dbReference type="InParanoid" id="G5C3T3"/>
<dbReference type="Gene3D" id="3.30.420.10">
    <property type="entry name" value="Ribonuclease H-like superfamily/Ribonuclease H"/>
    <property type="match status" value="1"/>
</dbReference>
<name>G5C3T3_HETGA</name>
<accession>G5C3T3</accession>
<dbReference type="PROSITE" id="PS50822">
    <property type="entry name" value="PIWI"/>
    <property type="match status" value="1"/>
</dbReference>
<dbReference type="STRING" id="10181.G5C3T3"/>
<evidence type="ECO:0000259" key="1">
    <source>
        <dbReference type="PROSITE" id="PS50822"/>
    </source>
</evidence>
<dbReference type="SMART" id="SM00950">
    <property type="entry name" value="Piwi"/>
    <property type="match status" value="1"/>
</dbReference>
<protein>
    <submittedName>
        <fullName evidence="2">Piwi-like protein 4</fullName>
    </submittedName>
</protein>
<dbReference type="Pfam" id="PF02171">
    <property type="entry name" value="Piwi"/>
    <property type="match status" value="1"/>
</dbReference>
<dbReference type="InterPro" id="IPR036085">
    <property type="entry name" value="PAZ_dom_sf"/>
</dbReference>
<reference evidence="2 3" key="1">
    <citation type="journal article" date="2011" name="Nature">
        <title>Genome sequencing reveals insights into physiology and longevity of the naked mole rat.</title>
        <authorList>
            <person name="Kim E.B."/>
            <person name="Fang X."/>
            <person name="Fushan A.A."/>
            <person name="Huang Z."/>
            <person name="Lobanov A.V."/>
            <person name="Han L."/>
            <person name="Marino S.M."/>
            <person name="Sun X."/>
            <person name="Turanov A.A."/>
            <person name="Yang P."/>
            <person name="Yim S.H."/>
            <person name="Zhao X."/>
            <person name="Kasaikina M.V."/>
            <person name="Stoletzki N."/>
            <person name="Peng C."/>
            <person name="Polak P."/>
            <person name="Xiong Z."/>
            <person name="Kiezun A."/>
            <person name="Zhu Y."/>
            <person name="Chen Y."/>
            <person name="Kryukov G.V."/>
            <person name="Zhang Q."/>
            <person name="Peshkin L."/>
            <person name="Yang L."/>
            <person name="Bronson R.T."/>
            <person name="Buffenstein R."/>
            <person name="Wang B."/>
            <person name="Han C."/>
            <person name="Li Q."/>
            <person name="Chen L."/>
            <person name="Zhao W."/>
            <person name="Sunyaev S.R."/>
            <person name="Park T.J."/>
            <person name="Zhang G."/>
            <person name="Wang J."/>
            <person name="Gladyshev V.N."/>
        </authorList>
    </citation>
    <scope>NUCLEOTIDE SEQUENCE [LARGE SCALE GENOMIC DNA]</scope>
</reference>
<dbReference type="EMBL" id="JH173188">
    <property type="protein sequence ID" value="EHB16194.1"/>
    <property type="molecule type" value="Genomic_DNA"/>
</dbReference>
<dbReference type="AlphaFoldDB" id="G5C3T3"/>
<gene>
    <name evidence="2" type="ORF">GW7_07465</name>
</gene>
<dbReference type="InterPro" id="IPR012337">
    <property type="entry name" value="RNaseH-like_sf"/>
</dbReference>